<name>A0A2H1VS84_SPOFR</name>
<feature type="compositionally biased region" description="Basic and acidic residues" evidence="1">
    <location>
        <begin position="353"/>
        <end position="372"/>
    </location>
</feature>
<feature type="region of interest" description="Disordered" evidence="1">
    <location>
        <begin position="398"/>
        <end position="463"/>
    </location>
</feature>
<dbReference type="EMBL" id="ODYU01003946">
    <property type="protein sequence ID" value="SOQ43322.1"/>
    <property type="molecule type" value="Genomic_DNA"/>
</dbReference>
<proteinExistence type="predicted"/>
<feature type="region of interest" description="Disordered" evidence="1">
    <location>
        <begin position="135"/>
        <end position="156"/>
    </location>
</feature>
<evidence type="ECO:0000256" key="1">
    <source>
        <dbReference type="SAM" id="MobiDB-lite"/>
    </source>
</evidence>
<gene>
    <name evidence="2" type="ORF">SFRICE_010460</name>
</gene>
<sequence length="483" mass="52443">MDRVDATRSDFSGRAGAAGAAVAAPIARTAAVLQLSACVRAVKVSRATCGQFRPRLRTPARLGTPSIMQWVHEDRRRISTSLSPSPPPRAHPAPRPACAARGPNNTGFNHGIYWPEVYLVLASLPVRTARLLQRSRTQTPSDAGISDGSASPAPAPASLLQDVVDIKTLLLQLKRVLQESETLDPLLAACAESPARGNGRRPPASPLHPDACAEMRRQILYLQSQLEERDRLVRVLQQQMLRMAESHEPRQDDTCNVATQTDRLRPPMSSALTSSDNSGLVSWNEQASVRKLPSYSEAQKTKRPVTNGTVNKCQCGVRKVNGHSVADEARAEPVQLRPSSRVGSKYLQAVAGDGRRYLRRDQSLGERHERRAPPAARSRSIENFQQQPFALGRHTSHGELATSHTSHGELAARHTSHGELSEARRSPGLTGQSTDTDCSSDGGYKSLPSSINCSASPKKVSGIPRRSIEQKFLSTKHVKASAI</sequence>
<feature type="compositionally biased region" description="Low complexity" evidence="1">
    <location>
        <begin position="140"/>
        <end position="156"/>
    </location>
</feature>
<protein>
    <submittedName>
        <fullName evidence="2">SFRICE_010460</fullName>
    </submittedName>
</protein>
<evidence type="ECO:0000313" key="2">
    <source>
        <dbReference type="EMBL" id="SOQ43322.1"/>
    </source>
</evidence>
<reference evidence="2" key="1">
    <citation type="submission" date="2016-07" db="EMBL/GenBank/DDBJ databases">
        <authorList>
            <person name="Bretaudeau A."/>
        </authorList>
    </citation>
    <scope>NUCLEOTIDE SEQUENCE</scope>
    <source>
        <strain evidence="2">Rice</strain>
        <tissue evidence="2">Whole body</tissue>
    </source>
</reference>
<dbReference type="AlphaFoldDB" id="A0A2H1VS84"/>
<feature type="compositionally biased region" description="Polar residues" evidence="1">
    <location>
        <begin position="429"/>
        <end position="439"/>
    </location>
</feature>
<feature type="compositionally biased region" description="Basic and acidic residues" evidence="1">
    <location>
        <begin position="406"/>
        <end position="425"/>
    </location>
</feature>
<feature type="region of interest" description="Disordered" evidence="1">
    <location>
        <begin position="322"/>
        <end position="341"/>
    </location>
</feature>
<organism evidence="2">
    <name type="scientific">Spodoptera frugiperda</name>
    <name type="common">Fall armyworm</name>
    <dbReference type="NCBI Taxonomy" id="7108"/>
    <lineage>
        <taxon>Eukaryota</taxon>
        <taxon>Metazoa</taxon>
        <taxon>Ecdysozoa</taxon>
        <taxon>Arthropoda</taxon>
        <taxon>Hexapoda</taxon>
        <taxon>Insecta</taxon>
        <taxon>Pterygota</taxon>
        <taxon>Neoptera</taxon>
        <taxon>Endopterygota</taxon>
        <taxon>Lepidoptera</taxon>
        <taxon>Glossata</taxon>
        <taxon>Ditrysia</taxon>
        <taxon>Noctuoidea</taxon>
        <taxon>Noctuidae</taxon>
        <taxon>Amphipyrinae</taxon>
        <taxon>Spodoptera</taxon>
    </lineage>
</organism>
<feature type="region of interest" description="Disordered" evidence="1">
    <location>
        <begin position="353"/>
        <end position="381"/>
    </location>
</feature>
<accession>A0A2H1VS84</accession>